<proteinExistence type="predicted"/>
<name>A0A479ZXY0_9CYAN</name>
<dbReference type="SUPFAM" id="SSF51161">
    <property type="entry name" value="Trimeric LpxA-like enzymes"/>
    <property type="match status" value="1"/>
</dbReference>
<dbReference type="EMBL" id="BJCE01000033">
    <property type="protein sequence ID" value="GCL36313.1"/>
    <property type="molecule type" value="Genomic_DNA"/>
</dbReference>
<evidence type="ECO:0000313" key="4">
    <source>
        <dbReference type="Proteomes" id="UP000300142"/>
    </source>
</evidence>
<dbReference type="AlphaFoldDB" id="A0A479ZXY0"/>
<dbReference type="GO" id="GO:0016740">
    <property type="term" value="F:transferase activity"/>
    <property type="evidence" value="ECO:0007669"/>
    <property type="project" value="UniProtKB-KW"/>
</dbReference>
<dbReference type="PANTHER" id="PTHR23416">
    <property type="entry name" value="SIALIC ACID SYNTHASE-RELATED"/>
    <property type="match status" value="1"/>
</dbReference>
<protein>
    <submittedName>
        <fullName evidence="3">Hexapeptide repeat-containing transferase</fullName>
    </submittedName>
</protein>
<dbReference type="PROSITE" id="PS00101">
    <property type="entry name" value="HEXAPEP_TRANSFERASES"/>
    <property type="match status" value="1"/>
</dbReference>
<dbReference type="Gene3D" id="2.160.10.10">
    <property type="entry name" value="Hexapeptide repeat proteins"/>
    <property type="match status" value="1"/>
</dbReference>
<dbReference type="InterPro" id="IPR001451">
    <property type="entry name" value="Hexapep"/>
</dbReference>
<evidence type="ECO:0000313" key="3">
    <source>
        <dbReference type="EMBL" id="GCL36313.1"/>
    </source>
</evidence>
<keyword evidence="4" id="KW-1185">Reference proteome</keyword>
<sequence>MLKTWFQGIWQLRDPLLIRDLGERRFHLAKVDRIRQAFPTAKISNDVIFINHEPQRLQLTGQVTISQGNILAFGDTLNGYGNIIIGDRTWIGQYNNLRAGGGDIQIGEDCLISQFCTLVASNHQKHRTLPIKVQPSDQNRTGVILGNDVWLGSGVTVLPGVTIGNSAVVGANAVVNHDIPDYEIWGGVPAKKLGDR</sequence>
<reference evidence="4" key="1">
    <citation type="submission" date="2019-02" db="EMBL/GenBank/DDBJ databases">
        <title>Draft genome sequence of Sphaerospermopsis reniformis NIES-1949.</title>
        <authorList>
            <person name="Yamaguchi H."/>
            <person name="Suzuki S."/>
            <person name="Kawachi M."/>
        </authorList>
    </citation>
    <scope>NUCLEOTIDE SEQUENCE [LARGE SCALE GENOMIC DNA]</scope>
    <source>
        <strain evidence="4">NIES-1949</strain>
    </source>
</reference>
<dbReference type="InterPro" id="IPR051159">
    <property type="entry name" value="Hexapeptide_acetyltransf"/>
</dbReference>
<dbReference type="CDD" id="cd04647">
    <property type="entry name" value="LbH_MAT_like"/>
    <property type="match status" value="1"/>
</dbReference>
<accession>A0A479ZXY0</accession>
<dbReference type="GO" id="GO:0031470">
    <property type="term" value="C:carboxysome"/>
    <property type="evidence" value="ECO:0007669"/>
    <property type="project" value="UniProtKB-ARBA"/>
</dbReference>
<evidence type="ECO:0000256" key="1">
    <source>
        <dbReference type="ARBA" id="ARBA00022679"/>
    </source>
</evidence>
<keyword evidence="1 3" id="KW-0808">Transferase</keyword>
<comment type="caution">
    <text evidence="3">The sequence shown here is derived from an EMBL/GenBank/DDBJ whole genome shotgun (WGS) entry which is preliminary data.</text>
</comment>
<dbReference type="GO" id="GO:0043886">
    <property type="term" value="F:structural constituent of carboxysome shell"/>
    <property type="evidence" value="ECO:0007669"/>
    <property type="project" value="UniProtKB-ARBA"/>
</dbReference>
<evidence type="ECO:0000256" key="2">
    <source>
        <dbReference type="ARBA" id="ARBA00022737"/>
    </source>
</evidence>
<dbReference type="InterPro" id="IPR018357">
    <property type="entry name" value="Hexapep_transf_CS"/>
</dbReference>
<dbReference type="Proteomes" id="UP000300142">
    <property type="component" value="Unassembled WGS sequence"/>
</dbReference>
<keyword evidence="2" id="KW-0677">Repeat</keyword>
<organism evidence="3 4">
    <name type="scientific">Sphaerospermopsis reniformis</name>
    <dbReference type="NCBI Taxonomy" id="531300"/>
    <lineage>
        <taxon>Bacteria</taxon>
        <taxon>Bacillati</taxon>
        <taxon>Cyanobacteriota</taxon>
        <taxon>Cyanophyceae</taxon>
        <taxon>Nostocales</taxon>
        <taxon>Aphanizomenonaceae</taxon>
        <taxon>Sphaerospermopsis</taxon>
    </lineage>
</organism>
<gene>
    <name evidence="3" type="ORF">SR1949_14160</name>
</gene>
<dbReference type="RefSeq" id="WP_137666870.1">
    <property type="nucleotide sequence ID" value="NZ_BJCE01000033.1"/>
</dbReference>
<dbReference type="PANTHER" id="PTHR23416:SF78">
    <property type="entry name" value="LIPOPOLYSACCHARIDE BIOSYNTHESIS O-ACETYL TRANSFERASE WBBJ-RELATED"/>
    <property type="match status" value="1"/>
</dbReference>
<dbReference type="InterPro" id="IPR011004">
    <property type="entry name" value="Trimer_LpxA-like_sf"/>
</dbReference>
<dbReference type="Pfam" id="PF00132">
    <property type="entry name" value="Hexapep"/>
    <property type="match status" value="1"/>
</dbReference>